<dbReference type="SUPFAM" id="SSF51126">
    <property type="entry name" value="Pectin lyase-like"/>
    <property type="match status" value="2"/>
</dbReference>
<comment type="caution">
    <text evidence="4">The sequence shown here is derived from an EMBL/GenBank/DDBJ whole genome shotgun (WGS) entry which is preliminary data.</text>
</comment>
<reference evidence="4" key="2">
    <citation type="journal article" date="2023" name="IMA Fungus">
        <title>Comparative genomic study of the Penicillium genus elucidates a diverse pangenome and 15 lateral gene transfer events.</title>
        <authorList>
            <person name="Petersen C."/>
            <person name="Sorensen T."/>
            <person name="Nielsen M.R."/>
            <person name="Sondergaard T.E."/>
            <person name="Sorensen J.L."/>
            <person name="Fitzpatrick D.A."/>
            <person name="Frisvad J.C."/>
            <person name="Nielsen K.L."/>
        </authorList>
    </citation>
    <scope>NUCLEOTIDE SEQUENCE</scope>
    <source>
        <strain evidence="4">IBT 21472</strain>
    </source>
</reference>
<sequence length="900" mass="95167">MRSSLSFTVLAAVSATVSGAIIPLNGIRLPGYEPSPGTRGSHVPAWFASLVAGLPFPGSIKVTPSSSSSSSSTTTSITSSVIPTSPTLGSSPVAATPTTITPVMPTVASPASSAMTSIESEHAPEPVTSVLTLTPVHDSTPSSSKYAAPATKTCAGPSQKSSNAYWLDDMDQNQQGAGFAPYVNGTNKYAVYRNVMDYSVVNDGSGDQTAKLQLAIDDDNNGGTRKGKGVTRYPAEVYLPGGIYTLKSTLKLTVGTIIVGNPSNPPIIRAAPDFVGQYLVLGYDEKAGQPETSFMTLVKNVILDTTAVAPENSITALQWGVAQGSGLTNVQIRMPVGSTGHTGIDILAGSTIAVTDVTISGGATGIINSNQQVNFKNIYFESCDTAFNAKGGWTVLLQSATFVSCKLAIDMGGNGLGSMVLLDSKSSAARGPVVRLYDSSHDSGYQNSQLLIQNLVHDSSTAIVVGVNGSTHLPSSSHVDTWAWGTTVPGGYETGKSWTTQQPANLLVDGKYFIKAQPSYADYASIDIVNVKTVSEHPVMGDGRTDDTQSLNHILAENAANCKITYFPFGVYRVSDTIIIPVGTRIVGEAWAVISGYGDAFKDSSAPKAIVRVGNPGDVGNIEIQDMRFSVGEVLPGAIVVEINAAGAQPGDVGMWNTLVTVGGTAETAISNTCTSQDTKDCMAAYMVMHLTESSSAYIENFWGWTADHNLDSTSIFTVISTGRGILVESTKATWLTGTGSEHHWLYQYNFHHAANVYAGLLQSETPYMQGSGEYEKAPAPWTVNAQLGDPDFSWCSADDEKCRSALATNIDGGSNIALYNSAAWAFFDGYWNGLYNEPCDGNCQSNMMRVTGAPVNLIWYSISTRKTDVMVLDGVTNPREANHAGGWEAVIQAYRQFET</sequence>
<evidence type="ECO:0000313" key="4">
    <source>
        <dbReference type="EMBL" id="KAJ5299156.1"/>
    </source>
</evidence>
<feature type="signal peptide" evidence="2">
    <location>
        <begin position="1"/>
        <end position="19"/>
    </location>
</feature>
<dbReference type="Proteomes" id="UP001147746">
    <property type="component" value="Unassembled WGS sequence"/>
</dbReference>
<dbReference type="EMBL" id="JAPZBO010000010">
    <property type="protein sequence ID" value="KAJ5299156.1"/>
    <property type="molecule type" value="Genomic_DNA"/>
</dbReference>
<proteinExistence type="predicted"/>
<evidence type="ECO:0000256" key="2">
    <source>
        <dbReference type="SAM" id="SignalP"/>
    </source>
</evidence>
<protein>
    <submittedName>
        <fullName evidence="4">CAZyme family GH55</fullName>
    </submittedName>
</protein>
<dbReference type="PANTHER" id="PTHR33928:SF2">
    <property type="entry name" value="PECTATE LYASE SUPERFAMILY PROTEIN DOMAIN-CONTAINING PROTEIN-RELATED"/>
    <property type="match status" value="1"/>
</dbReference>
<accession>A0A9W9PLA7</accession>
<dbReference type="PANTHER" id="PTHR33928">
    <property type="entry name" value="POLYGALACTURONASE QRT3"/>
    <property type="match status" value="1"/>
</dbReference>
<dbReference type="Pfam" id="PF12708">
    <property type="entry name" value="Pect-lyase_RHGA_epim"/>
    <property type="match status" value="2"/>
</dbReference>
<dbReference type="Gene3D" id="2.160.20.10">
    <property type="entry name" value="Single-stranded right-handed beta-helix, Pectin lyase-like"/>
    <property type="match status" value="2"/>
</dbReference>
<reference evidence="4" key="1">
    <citation type="submission" date="2022-12" db="EMBL/GenBank/DDBJ databases">
        <authorList>
            <person name="Petersen C."/>
        </authorList>
    </citation>
    <scope>NUCLEOTIDE SEQUENCE</scope>
    <source>
        <strain evidence="4">IBT 21472</strain>
    </source>
</reference>
<organism evidence="4 5">
    <name type="scientific">Penicillium atrosanguineum</name>
    <dbReference type="NCBI Taxonomy" id="1132637"/>
    <lineage>
        <taxon>Eukaryota</taxon>
        <taxon>Fungi</taxon>
        <taxon>Dikarya</taxon>
        <taxon>Ascomycota</taxon>
        <taxon>Pezizomycotina</taxon>
        <taxon>Eurotiomycetes</taxon>
        <taxon>Eurotiomycetidae</taxon>
        <taxon>Eurotiales</taxon>
        <taxon>Aspergillaceae</taxon>
        <taxon>Penicillium</taxon>
    </lineage>
</organism>
<feature type="domain" description="Rhamnogalacturonase A/B/Epimerase-like pectate lyase" evidence="3">
    <location>
        <begin position="538"/>
        <end position="590"/>
    </location>
</feature>
<feature type="chain" id="PRO_5041116290" evidence="2">
    <location>
        <begin position="20"/>
        <end position="900"/>
    </location>
</feature>
<dbReference type="InterPro" id="IPR024535">
    <property type="entry name" value="RHGA/B-epi-like_pectate_lyase"/>
</dbReference>
<dbReference type="FunFam" id="2.160.20.10:FF:000049">
    <property type="entry name" value="Putative exo-beta-1,3-glucanase"/>
    <property type="match status" value="1"/>
</dbReference>
<feature type="region of interest" description="Disordered" evidence="1">
    <location>
        <begin position="133"/>
        <end position="159"/>
    </location>
</feature>
<dbReference type="InterPro" id="IPR012334">
    <property type="entry name" value="Pectin_lyas_fold"/>
</dbReference>
<dbReference type="AlphaFoldDB" id="A0A9W9PLA7"/>
<feature type="domain" description="Rhamnogalacturonase A/B/Epimerase-like pectate lyase" evidence="3">
    <location>
        <begin position="192"/>
        <end position="409"/>
    </location>
</feature>
<feature type="region of interest" description="Disordered" evidence="1">
    <location>
        <begin position="62"/>
        <end position="94"/>
    </location>
</feature>
<evidence type="ECO:0000256" key="1">
    <source>
        <dbReference type="SAM" id="MobiDB-lite"/>
    </source>
</evidence>
<keyword evidence="5" id="KW-1185">Reference proteome</keyword>
<gene>
    <name evidence="4" type="ORF">N7476_010713</name>
</gene>
<dbReference type="GO" id="GO:0004650">
    <property type="term" value="F:polygalacturonase activity"/>
    <property type="evidence" value="ECO:0007669"/>
    <property type="project" value="InterPro"/>
</dbReference>
<evidence type="ECO:0000259" key="3">
    <source>
        <dbReference type="Pfam" id="PF12708"/>
    </source>
</evidence>
<dbReference type="CDD" id="cd23668">
    <property type="entry name" value="GH55_beta13glucanase-like"/>
    <property type="match status" value="1"/>
</dbReference>
<dbReference type="InterPro" id="IPR039279">
    <property type="entry name" value="QRT3-like"/>
</dbReference>
<feature type="compositionally biased region" description="Polar residues" evidence="1">
    <location>
        <begin position="133"/>
        <end position="145"/>
    </location>
</feature>
<keyword evidence="2" id="KW-0732">Signal</keyword>
<dbReference type="InterPro" id="IPR011050">
    <property type="entry name" value="Pectin_lyase_fold/virulence"/>
</dbReference>
<name>A0A9W9PLA7_9EURO</name>
<evidence type="ECO:0000313" key="5">
    <source>
        <dbReference type="Proteomes" id="UP001147746"/>
    </source>
</evidence>